<dbReference type="Pfam" id="PF00239">
    <property type="entry name" value="Resolvase"/>
    <property type="match status" value="1"/>
</dbReference>
<dbReference type="PANTHER" id="PTHR30461">
    <property type="entry name" value="DNA-INVERTASE FROM LAMBDOID PROPHAGE"/>
    <property type="match status" value="1"/>
</dbReference>
<geneLocation type="plasmid" evidence="7">
    <name>pTF5</name>
</geneLocation>
<feature type="region of interest" description="Disordered" evidence="5">
    <location>
        <begin position="1"/>
        <end position="21"/>
    </location>
</feature>
<evidence type="ECO:0000256" key="2">
    <source>
        <dbReference type="ARBA" id="ARBA00023125"/>
    </source>
</evidence>
<accession>O33829</accession>
<feature type="compositionally biased region" description="Basic and acidic residues" evidence="5">
    <location>
        <begin position="10"/>
        <end position="21"/>
    </location>
</feature>
<evidence type="ECO:0000256" key="1">
    <source>
        <dbReference type="ARBA" id="ARBA00022908"/>
    </source>
</evidence>
<feature type="active site" description="O-(5'-phospho-DNA)-serine intermediate" evidence="4">
    <location>
        <position position="9"/>
    </location>
</feature>
<keyword evidence="3" id="KW-0233">DNA recombination</keyword>
<dbReference type="InterPro" id="IPR006118">
    <property type="entry name" value="Recombinase_CS"/>
</dbReference>
<reference evidence="7" key="1">
    <citation type="journal article" date="1997" name="Microbiology">
        <title>A geographically widespread plasmid from Thiobacillus ferrooxidans has genes for ferredoxin-, FNR-, prismane- and NADH-oxidoreductase-like proteins which are also located on the chromosome.</title>
        <authorList>
            <person name="Dominy C.N."/>
            <person name="Deane S.M."/>
            <person name="Rawlings D.E."/>
        </authorList>
    </citation>
    <scope>NUCLEOTIDE SEQUENCE</scope>
    <source>
        <strain evidence="7">ATCC 33020</strain>
        <plasmid evidence="7">pTF5</plasmid>
    </source>
</reference>
<keyword evidence="7" id="KW-0614">Plasmid</keyword>
<dbReference type="PANTHER" id="PTHR30461:SF2">
    <property type="entry name" value="SERINE RECOMBINASE PINE-RELATED"/>
    <property type="match status" value="1"/>
</dbReference>
<dbReference type="InterPro" id="IPR006119">
    <property type="entry name" value="Resolv_N"/>
</dbReference>
<dbReference type="PROSITE" id="PS00398">
    <property type="entry name" value="RECOMBINASES_2"/>
    <property type="match status" value="1"/>
</dbReference>
<dbReference type="SUPFAM" id="SSF53041">
    <property type="entry name" value="Resolvase-like"/>
    <property type="match status" value="1"/>
</dbReference>
<keyword evidence="2" id="KW-0238">DNA-binding</keyword>
<dbReference type="GO" id="GO:0015074">
    <property type="term" value="P:DNA integration"/>
    <property type="evidence" value="ECO:0007669"/>
    <property type="project" value="UniProtKB-KW"/>
</dbReference>
<dbReference type="CDD" id="cd03768">
    <property type="entry name" value="SR_ResInv"/>
    <property type="match status" value="1"/>
</dbReference>
<dbReference type="PROSITE" id="PS51736">
    <property type="entry name" value="RECOMBINASES_3"/>
    <property type="match status" value="1"/>
</dbReference>
<proteinExistence type="predicted"/>
<feature type="domain" description="Resolvase/invertase-type recombinase catalytic" evidence="6">
    <location>
        <begin position="1"/>
        <end position="136"/>
    </location>
</feature>
<organism evidence="7">
    <name type="scientific">Acidithiobacillus ferridurans</name>
    <dbReference type="NCBI Taxonomy" id="1232575"/>
    <lineage>
        <taxon>Bacteria</taxon>
        <taxon>Pseudomonadati</taxon>
        <taxon>Pseudomonadota</taxon>
        <taxon>Acidithiobacillia</taxon>
        <taxon>Acidithiobacillales</taxon>
        <taxon>Acidithiobacillaceae</taxon>
        <taxon>Acidithiobacillus</taxon>
    </lineage>
</organism>
<dbReference type="Gene3D" id="3.40.50.1390">
    <property type="entry name" value="Resolvase, N-terminal catalytic domain"/>
    <property type="match status" value="1"/>
</dbReference>
<evidence type="ECO:0000256" key="3">
    <source>
        <dbReference type="ARBA" id="ARBA00023172"/>
    </source>
</evidence>
<keyword evidence="1" id="KW-0229">DNA integration</keyword>
<dbReference type="EMBL" id="U73041">
    <property type="protein sequence ID" value="AAC80185.1"/>
    <property type="molecule type" value="Genomic_DNA"/>
</dbReference>
<protein>
    <submittedName>
        <fullName evidence="7">Second invertase-like protein</fullName>
    </submittedName>
</protein>
<evidence type="ECO:0000256" key="5">
    <source>
        <dbReference type="SAM" id="MobiDB-lite"/>
    </source>
</evidence>
<evidence type="ECO:0000259" key="6">
    <source>
        <dbReference type="PROSITE" id="PS51736"/>
    </source>
</evidence>
<evidence type="ECO:0000313" key="7">
    <source>
        <dbReference type="EMBL" id="AAC80185.1"/>
    </source>
</evidence>
<sequence>MLVGYMRVSSDSDRQSTDLQRDALPAGVDPRHLFEDHASGAKDDRAVWATSEFVCAGDVLVVWKLDRLGLSLSHLLAIVTSLKDKQVAFRSLTESLDTTTPSGEFLFQVFGALAQYERALIQERVVAGLAQPRKRAGSAADPQAITGEKLDAITAALDGGMSKAAVCRTFGVKRTTLIETLARAGCPSHRNQECSGMADGNADDQWLLAPTERELVMTKNRATRLGFALLLTFFRERARFPRDETEVEAQGIARARQTTRRTRAH</sequence>
<dbReference type="InterPro" id="IPR036162">
    <property type="entry name" value="Resolvase-like_N_sf"/>
</dbReference>
<dbReference type="GO" id="GO:0000150">
    <property type="term" value="F:DNA strand exchange activity"/>
    <property type="evidence" value="ECO:0007669"/>
    <property type="project" value="InterPro"/>
</dbReference>
<name>O33829_ACIFI</name>
<gene>
    <name evidence="7" type="primary">InvB</name>
</gene>
<evidence type="ECO:0000256" key="4">
    <source>
        <dbReference type="PIRSR" id="PIRSR606118-50"/>
    </source>
</evidence>
<dbReference type="GO" id="GO:0003677">
    <property type="term" value="F:DNA binding"/>
    <property type="evidence" value="ECO:0007669"/>
    <property type="project" value="UniProtKB-KW"/>
</dbReference>
<dbReference type="AlphaFoldDB" id="O33829"/>
<dbReference type="SMART" id="SM00857">
    <property type="entry name" value="Resolvase"/>
    <property type="match status" value="1"/>
</dbReference>
<dbReference type="InterPro" id="IPR050639">
    <property type="entry name" value="SSR_resolvase"/>
</dbReference>